<proteinExistence type="predicted"/>
<feature type="transmembrane region" description="Helical" evidence="1">
    <location>
        <begin position="112"/>
        <end position="129"/>
    </location>
</feature>
<sequence length="131" mass="15167">MKRFLYYFGWTVVIGFIIFLGTKYQIRVEEEARNNYEIIPIFLFGTIFPIVIGLFLRLPKLIIEIKQNKQWTFDWIKFIAIALPTLYIISMSILPLGGSIKIPEYMINGNPTILIIAGTVFGFTLLDSLKK</sequence>
<keyword evidence="3" id="KW-1185">Reference proteome</keyword>
<gene>
    <name evidence="2" type="ORF">CWR48_17750</name>
</gene>
<comment type="caution">
    <text evidence="2">The sequence shown here is derived from an EMBL/GenBank/DDBJ whole genome shotgun (WGS) entry which is preliminary data.</text>
</comment>
<dbReference type="Proteomes" id="UP000257143">
    <property type="component" value="Unassembled WGS sequence"/>
</dbReference>
<feature type="transmembrane region" description="Helical" evidence="1">
    <location>
        <begin position="78"/>
        <end position="100"/>
    </location>
</feature>
<reference evidence="3" key="1">
    <citation type="submission" date="2017-11" db="EMBL/GenBank/DDBJ databases">
        <authorList>
            <person name="Zhu W."/>
        </authorList>
    </citation>
    <scope>NUCLEOTIDE SEQUENCE [LARGE SCALE GENOMIC DNA]</scope>
    <source>
        <strain evidence="3">CAU 1183</strain>
    </source>
</reference>
<protein>
    <submittedName>
        <fullName evidence="2">Uncharacterized protein</fullName>
    </submittedName>
</protein>
<keyword evidence="1" id="KW-0812">Transmembrane</keyword>
<accession>A0A3D8PK30</accession>
<feature type="transmembrane region" description="Helical" evidence="1">
    <location>
        <begin position="7"/>
        <end position="26"/>
    </location>
</feature>
<keyword evidence="1" id="KW-0472">Membrane</keyword>
<evidence type="ECO:0000313" key="2">
    <source>
        <dbReference type="EMBL" id="RDW16032.1"/>
    </source>
</evidence>
<feature type="transmembrane region" description="Helical" evidence="1">
    <location>
        <begin position="38"/>
        <end position="58"/>
    </location>
</feature>
<dbReference type="AlphaFoldDB" id="A0A3D8PK30"/>
<evidence type="ECO:0000256" key="1">
    <source>
        <dbReference type="SAM" id="Phobius"/>
    </source>
</evidence>
<dbReference type="EMBL" id="PIOC01000028">
    <property type="protein sequence ID" value="RDW16032.1"/>
    <property type="molecule type" value="Genomic_DNA"/>
</dbReference>
<keyword evidence="1" id="KW-1133">Transmembrane helix</keyword>
<name>A0A3D8PK30_9BACI</name>
<organism evidence="2 3">
    <name type="scientific">Oceanobacillus arenosus</name>
    <dbReference type="NCBI Taxonomy" id="1229153"/>
    <lineage>
        <taxon>Bacteria</taxon>
        <taxon>Bacillati</taxon>
        <taxon>Bacillota</taxon>
        <taxon>Bacilli</taxon>
        <taxon>Bacillales</taxon>
        <taxon>Bacillaceae</taxon>
        <taxon>Oceanobacillus</taxon>
    </lineage>
</organism>
<evidence type="ECO:0000313" key="3">
    <source>
        <dbReference type="Proteomes" id="UP000257143"/>
    </source>
</evidence>
<dbReference type="OrthoDB" id="1798014at2"/>